<dbReference type="Proteomes" id="UP000245911">
    <property type="component" value="Unassembled WGS sequence"/>
</dbReference>
<evidence type="ECO:0008006" key="3">
    <source>
        <dbReference type="Google" id="ProtNLM"/>
    </source>
</evidence>
<dbReference type="InterPro" id="IPR021251">
    <property type="entry name" value="DUF2793"/>
</dbReference>
<sequence>MPEYSTNLALPYLQAAQAQKHITHNEALERLDLLVQLRVEGFAQVTPPAAPLEGQVWALGAGAVNDWAGQDGALAAWANGGWLFIAPRVGWRAALGAELRIWDGTEWVAPALPALQNLAGLGVNAGYDAVNRLAVSAEATLLNHEGAGHQLKLNKSAAGDTASLLFQTGWSGRAEMGTAGGDDFAIKVSADGATWHEALKISGSGLASGTAVTQSPVDLTMGRLLRSGDFGLGTALGLGAADDLDALMASGLYYISDAADTSGNNYPIAAAGALVNLRRSATEWVQSFTTAPASGQADELRQFTRSYGGGGWSPWVEVIHQGRIVGPVSEAGGLPTGAVIESGATATGRLLRWADGTQICHHEIGLGSILATGAGSYAAPYATAAVDWTYPAAFAAPPQVSGSAMAGGGSGIDRAVALVIGGSDAVKASDISAMRITGSAVDLSPTAHLIAVGRWF</sequence>
<dbReference type="EMBL" id="QDKM01000002">
    <property type="protein sequence ID" value="PVH29403.1"/>
    <property type="molecule type" value="Genomic_DNA"/>
</dbReference>
<evidence type="ECO:0000313" key="2">
    <source>
        <dbReference type="Proteomes" id="UP000245911"/>
    </source>
</evidence>
<dbReference type="Pfam" id="PF10983">
    <property type="entry name" value="DUF2793"/>
    <property type="match status" value="1"/>
</dbReference>
<evidence type="ECO:0000313" key="1">
    <source>
        <dbReference type="EMBL" id="PVH29403.1"/>
    </source>
</evidence>
<dbReference type="AlphaFoldDB" id="A0A2T8HVC5"/>
<keyword evidence="2" id="KW-1185">Reference proteome</keyword>
<reference evidence="1 2" key="1">
    <citation type="submission" date="2018-04" db="EMBL/GenBank/DDBJ databases">
        <title>Pararhodobacter oceanense sp. nov., isolated from marine intertidal sediment.</title>
        <authorList>
            <person name="Wang X.-L."/>
            <person name="Du Z.-J."/>
        </authorList>
    </citation>
    <scope>NUCLEOTIDE SEQUENCE [LARGE SCALE GENOMIC DNA]</scope>
    <source>
        <strain evidence="1 2">AM505</strain>
    </source>
</reference>
<dbReference type="CDD" id="cd19958">
    <property type="entry name" value="pyocin_knob"/>
    <property type="match status" value="1"/>
</dbReference>
<dbReference type="OrthoDB" id="564699at2"/>
<proteinExistence type="predicted"/>
<dbReference type="RefSeq" id="WP_116557287.1">
    <property type="nucleotide sequence ID" value="NZ_QDKM01000002.1"/>
</dbReference>
<comment type="caution">
    <text evidence="1">The sequence shown here is derived from an EMBL/GenBank/DDBJ whole genome shotgun (WGS) entry which is preliminary data.</text>
</comment>
<protein>
    <recommendedName>
        <fullName evidence="3">DUF2793 domain-containing protein</fullName>
    </recommendedName>
</protein>
<name>A0A2T8HVC5_9RHOB</name>
<accession>A0A2T8HVC5</accession>
<organism evidence="1 2">
    <name type="scientific">Pararhodobacter oceanensis</name>
    <dbReference type="NCBI Taxonomy" id="2172121"/>
    <lineage>
        <taxon>Bacteria</taxon>
        <taxon>Pseudomonadati</taxon>
        <taxon>Pseudomonadota</taxon>
        <taxon>Alphaproteobacteria</taxon>
        <taxon>Rhodobacterales</taxon>
        <taxon>Paracoccaceae</taxon>
        <taxon>Pararhodobacter</taxon>
    </lineage>
</organism>
<gene>
    <name evidence="1" type="ORF">DDE20_04500</name>
</gene>